<sequence>MKTATRLVQFSHETSHTKMTGVSVSLSNPCISVRALRTLQDINVKPGLNINLKKLTIFKQIDLNWPEVRLSKQEDWRLLILCPKDIIISFQRAPETQLLPEYYQSPKTI</sequence>
<evidence type="ECO:0000313" key="2">
    <source>
        <dbReference type="Proteomes" id="UP001469553"/>
    </source>
</evidence>
<organism evidence="1 2">
    <name type="scientific">Ameca splendens</name>
    <dbReference type="NCBI Taxonomy" id="208324"/>
    <lineage>
        <taxon>Eukaryota</taxon>
        <taxon>Metazoa</taxon>
        <taxon>Chordata</taxon>
        <taxon>Craniata</taxon>
        <taxon>Vertebrata</taxon>
        <taxon>Euteleostomi</taxon>
        <taxon>Actinopterygii</taxon>
        <taxon>Neopterygii</taxon>
        <taxon>Teleostei</taxon>
        <taxon>Neoteleostei</taxon>
        <taxon>Acanthomorphata</taxon>
        <taxon>Ovalentaria</taxon>
        <taxon>Atherinomorphae</taxon>
        <taxon>Cyprinodontiformes</taxon>
        <taxon>Goodeidae</taxon>
        <taxon>Ameca</taxon>
    </lineage>
</organism>
<gene>
    <name evidence="1" type="ORF">AMECASPLE_004999</name>
</gene>
<proteinExistence type="predicted"/>
<dbReference type="EMBL" id="JAHRIP010075456">
    <property type="protein sequence ID" value="MEQ2310062.1"/>
    <property type="molecule type" value="Genomic_DNA"/>
</dbReference>
<keyword evidence="2" id="KW-1185">Reference proteome</keyword>
<dbReference type="Proteomes" id="UP001469553">
    <property type="component" value="Unassembled WGS sequence"/>
</dbReference>
<protein>
    <submittedName>
        <fullName evidence="1">Uncharacterized protein</fullName>
    </submittedName>
</protein>
<name>A0ABV0ZUX0_9TELE</name>
<evidence type="ECO:0000313" key="1">
    <source>
        <dbReference type="EMBL" id="MEQ2310062.1"/>
    </source>
</evidence>
<comment type="caution">
    <text evidence="1">The sequence shown here is derived from an EMBL/GenBank/DDBJ whole genome shotgun (WGS) entry which is preliminary data.</text>
</comment>
<reference evidence="1 2" key="1">
    <citation type="submission" date="2021-06" db="EMBL/GenBank/DDBJ databases">
        <authorList>
            <person name="Palmer J.M."/>
        </authorList>
    </citation>
    <scope>NUCLEOTIDE SEQUENCE [LARGE SCALE GENOMIC DNA]</scope>
    <source>
        <strain evidence="1 2">AS_MEX2019</strain>
        <tissue evidence="1">Muscle</tissue>
    </source>
</reference>
<accession>A0ABV0ZUX0</accession>